<feature type="compositionally biased region" description="Low complexity" evidence="2">
    <location>
        <begin position="109"/>
        <end position="130"/>
    </location>
</feature>
<evidence type="ECO:0000313" key="4">
    <source>
        <dbReference type="Proteomes" id="UP001139031"/>
    </source>
</evidence>
<evidence type="ECO:0000313" key="3">
    <source>
        <dbReference type="EMBL" id="MBZ5709436.1"/>
    </source>
</evidence>
<feature type="region of interest" description="Disordered" evidence="2">
    <location>
        <begin position="86"/>
        <end position="130"/>
    </location>
</feature>
<evidence type="ECO:0000256" key="1">
    <source>
        <dbReference type="ARBA" id="ARBA00022649"/>
    </source>
</evidence>
<dbReference type="Gene3D" id="3.30.2310.20">
    <property type="entry name" value="RelE-like"/>
    <property type="match status" value="1"/>
</dbReference>
<feature type="compositionally biased region" description="Basic and acidic residues" evidence="2">
    <location>
        <begin position="90"/>
        <end position="100"/>
    </location>
</feature>
<dbReference type="Proteomes" id="UP001139031">
    <property type="component" value="Unassembled WGS sequence"/>
</dbReference>
<proteinExistence type="predicted"/>
<dbReference type="InterPro" id="IPR007712">
    <property type="entry name" value="RelE/ParE_toxin"/>
</dbReference>
<accession>A0ABS7TMM0</accession>
<dbReference type="InterPro" id="IPR035093">
    <property type="entry name" value="RelE/ParE_toxin_dom_sf"/>
</dbReference>
<dbReference type="Pfam" id="PF05016">
    <property type="entry name" value="ParE_toxin"/>
    <property type="match status" value="1"/>
</dbReference>
<reference evidence="3" key="1">
    <citation type="submission" date="2021-08" db="EMBL/GenBank/DDBJ databases">
        <authorList>
            <person name="Stevens D.C."/>
        </authorList>
    </citation>
    <scope>NUCLEOTIDE SEQUENCE</scope>
    <source>
        <strain evidence="3">DSM 53165</strain>
    </source>
</reference>
<keyword evidence="4" id="KW-1185">Reference proteome</keyword>
<name>A0ABS7TMM0_9BACT</name>
<comment type="caution">
    <text evidence="3">The sequence shown here is derived from an EMBL/GenBank/DDBJ whole genome shotgun (WGS) entry which is preliminary data.</text>
</comment>
<organism evidence="3 4">
    <name type="scientific">Nannocystis pusilla</name>
    <dbReference type="NCBI Taxonomy" id="889268"/>
    <lineage>
        <taxon>Bacteria</taxon>
        <taxon>Pseudomonadati</taxon>
        <taxon>Myxococcota</taxon>
        <taxon>Polyangia</taxon>
        <taxon>Nannocystales</taxon>
        <taxon>Nannocystaceae</taxon>
        <taxon>Nannocystis</taxon>
    </lineage>
</organism>
<protein>
    <submittedName>
        <fullName evidence="3">Type II toxin-antitoxin system RelE/ParE family toxin</fullName>
    </submittedName>
</protein>
<gene>
    <name evidence="3" type="ORF">K7C98_09205</name>
</gene>
<dbReference type="RefSeq" id="WP_224191206.1">
    <property type="nucleotide sequence ID" value="NZ_JAIRAU010000005.1"/>
</dbReference>
<dbReference type="EMBL" id="JAIRAU010000005">
    <property type="protein sequence ID" value="MBZ5709436.1"/>
    <property type="molecule type" value="Genomic_DNA"/>
</dbReference>
<evidence type="ECO:0000256" key="2">
    <source>
        <dbReference type="SAM" id="MobiDB-lite"/>
    </source>
</evidence>
<sequence length="130" mass="14913">MVRARNEARAASDWYREQNPYAAERFEGTLRAALADICETPQRWPAWRATQYRRYIVLNFPYSIIYRLLDDGRVLWWRSSTTAAIPTAASRHDPRQSDRHLRPHRRAHQPQAAPRAGHPGGARARGPAGA</sequence>
<keyword evidence="1" id="KW-1277">Toxin-antitoxin system</keyword>